<sequence>MVMRKGKPAIAQDFGVRPRNWSDKPAFLAIDPGDVHVGLAEFTRIEGVWYCTWAGEKTPDEFLEWYVQGLRMSRWVYVVIESWKLFPQAAPIYVGSDMPTSRLIGAIRSLARFIPIDSGWFDEPMPTHLQDPQIKIPTRGVLKRRKLRSVAKILGVPLDHASDAELHGYKFLIDQKELINNVNQQNEYWAETRDLSGRHSIW</sequence>
<proteinExistence type="predicted"/>
<dbReference type="Proteomes" id="UP000279037">
    <property type="component" value="Segment"/>
</dbReference>
<evidence type="ECO:0000313" key="1">
    <source>
        <dbReference type="EMBL" id="AYQ99497.1"/>
    </source>
</evidence>
<organism evidence="1 2">
    <name type="scientific">Microbacterium phage Goodman</name>
    <dbReference type="NCBI Taxonomy" id="2484206"/>
    <lineage>
        <taxon>Viruses</taxon>
        <taxon>Duplodnaviria</taxon>
        <taxon>Heunggongvirae</taxon>
        <taxon>Uroviricota</taxon>
        <taxon>Caudoviricetes</taxon>
        <taxon>Goodmanvirus</taxon>
        <taxon>Goodmanvirus goodman</taxon>
    </lineage>
</organism>
<dbReference type="GeneID" id="55007178"/>
<protein>
    <submittedName>
        <fullName evidence="1">Holliday junction resolvase</fullName>
    </submittedName>
</protein>
<evidence type="ECO:0000313" key="2">
    <source>
        <dbReference type="Proteomes" id="UP000279037"/>
    </source>
</evidence>
<keyword evidence="2" id="KW-1185">Reference proteome</keyword>
<dbReference type="EMBL" id="MK016495">
    <property type="protein sequence ID" value="AYQ99497.1"/>
    <property type="molecule type" value="Genomic_DNA"/>
</dbReference>
<name>A0A3G3LZW1_9CAUD</name>
<dbReference type="RefSeq" id="YP_009815945.1">
    <property type="nucleotide sequence ID" value="NC_048101.1"/>
</dbReference>
<dbReference type="KEGG" id="vg:55007178"/>
<reference evidence="1 2" key="1">
    <citation type="submission" date="2018-10" db="EMBL/GenBank/DDBJ databases">
        <authorList>
            <person name="Garlena R.A."/>
            <person name="Russell D.A."/>
            <person name="Pope W.H."/>
            <person name="Jacobs-Sera D."/>
            <person name="Hatfull G.F."/>
        </authorList>
    </citation>
    <scope>NUCLEOTIDE SEQUENCE [LARGE SCALE GENOMIC DNA]</scope>
</reference>
<gene>
    <name evidence="1" type="primary">41</name>
    <name evidence="1" type="ORF">PBI_GOODMAN_41</name>
</gene>
<accession>A0A3G3LZW1</accession>